<evidence type="ECO:0000256" key="6">
    <source>
        <dbReference type="ARBA" id="ARBA00022692"/>
    </source>
</evidence>
<evidence type="ECO:0000256" key="8">
    <source>
        <dbReference type="ARBA" id="ARBA00022741"/>
    </source>
</evidence>
<keyword evidence="9" id="KW-0418">Kinase</keyword>
<organism evidence="20 21">
    <name type="scientific">Kalanchoe fedtschenkoi</name>
    <name type="common">Lavender scallops</name>
    <name type="synonym">South American air plant</name>
    <dbReference type="NCBI Taxonomy" id="63787"/>
    <lineage>
        <taxon>Eukaryota</taxon>
        <taxon>Viridiplantae</taxon>
        <taxon>Streptophyta</taxon>
        <taxon>Embryophyta</taxon>
        <taxon>Tracheophyta</taxon>
        <taxon>Spermatophyta</taxon>
        <taxon>Magnoliopsida</taxon>
        <taxon>eudicotyledons</taxon>
        <taxon>Gunneridae</taxon>
        <taxon>Pentapetalae</taxon>
        <taxon>Saxifragales</taxon>
        <taxon>Crassulaceae</taxon>
        <taxon>Kalanchoe</taxon>
    </lineage>
</organism>
<keyword evidence="5" id="KW-0808">Transferase</keyword>
<protein>
    <recommendedName>
        <fullName evidence="19">Protein kinase domain-containing protein</fullName>
    </recommendedName>
</protein>
<evidence type="ECO:0000256" key="10">
    <source>
        <dbReference type="ARBA" id="ARBA00022840"/>
    </source>
</evidence>
<keyword evidence="21" id="KW-1185">Reference proteome</keyword>
<comment type="similarity">
    <text evidence="16">Belongs to the protein kinase superfamily.</text>
</comment>
<evidence type="ECO:0000256" key="18">
    <source>
        <dbReference type="SAM" id="Phobius"/>
    </source>
</evidence>
<proteinExistence type="inferred from homology"/>
<dbReference type="GO" id="GO:0004674">
    <property type="term" value="F:protein serine/threonine kinase activity"/>
    <property type="evidence" value="ECO:0007669"/>
    <property type="project" value="UniProtKB-KW"/>
</dbReference>
<dbReference type="FunFam" id="3.30.200.20:FF:000168">
    <property type="entry name" value="L-type lectin-domain containing receptor kinase IX.1"/>
    <property type="match status" value="1"/>
</dbReference>
<evidence type="ECO:0000256" key="7">
    <source>
        <dbReference type="ARBA" id="ARBA00022729"/>
    </source>
</evidence>
<keyword evidence="13" id="KW-0675">Receptor</keyword>
<evidence type="ECO:0000256" key="11">
    <source>
        <dbReference type="ARBA" id="ARBA00022989"/>
    </source>
</evidence>
<dbReference type="CDD" id="cd14066">
    <property type="entry name" value="STKc_IRAK"/>
    <property type="match status" value="1"/>
</dbReference>
<dbReference type="Pfam" id="PF00069">
    <property type="entry name" value="Pkinase"/>
    <property type="match status" value="1"/>
</dbReference>
<dbReference type="SMART" id="SM00220">
    <property type="entry name" value="S_TKc"/>
    <property type="match status" value="1"/>
</dbReference>
<sequence>MVGFSAATTHILEQHTLYSWEFSSSLDIKEIKEEKSKSAKLIVGLVVPFGFLFIGGILAYVIFRRPRPEKTTETVNLTSMNDDLERSAGPRRFSYMDLAYATNNFSSQRKLGEGGFGSVFRGYLNELDMPVAVKKISQGSRQGKKEYMTEVKVISSLRHRNLVQLIGWCHDKGEFLLVYEFMPNGSLDLHLFGKMKPLSWAVRFKIVQGLASGLLYLHEEWEQCVIHRDIKPNNIMLDSSFTVKLGDFGLAKLINHEVGPQKTGLAGTFGYMAPEYVTTGRASKESDVFSFGVVALETATGKRAVDPGKESSQLGLVHWVWGLYGQGDLKSGIDEALSMDCDINQIERLMIVGLWCAHPDYRLRPSIRQAIHVLDLQVPLPVLPAEMPVATYGAPNPRTPGMSSGEPSLTYTSLNVGR</sequence>
<feature type="domain" description="Protein kinase" evidence="19">
    <location>
        <begin position="105"/>
        <end position="361"/>
    </location>
</feature>
<evidence type="ECO:0000256" key="1">
    <source>
        <dbReference type="ARBA" id="ARBA00004251"/>
    </source>
</evidence>
<evidence type="ECO:0000256" key="15">
    <source>
        <dbReference type="PROSITE-ProRule" id="PRU10141"/>
    </source>
</evidence>
<reference evidence="20" key="1">
    <citation type="submission" date="2021-01" db="UniProtKB">
        <authorList>
            <consortium name="EnsemblPlants"/>
        </authorList>
    </citation>
    <scope>IDENTIFICATION</scope>
</reference>
<keyword evidence="6 18" id="KW-0812">Transmembrane</keyword>
<dbReference type="PROSITE" id="PS00108">
    <property type="entry name" value="PROTEIN_KINASE_ST"/>
    <property type="match status" value="1"/>
</dbReference>
<dbReference type="GO" id="GO:0002229">
    <property type="term" value="P:defense response to oomycetes"/>
    <property type="evidence" value="ECO:0007669"/>
    <property type="project" value="UniProtKB-ARBA"/>
</dbReference>
<dbReference type="InterPro" id="IPR017441">
    <property type="entry name" value="Protein_kinase_ATP_BS"/>
</dbReference>
<evidence type="ECO:0000256" key="16">
    <source>
        <dbReference type="RuleBase" id="RU000304"/>
    </source>
</evidence>
<comment type="similarity">
    <text evidence="2">In the N-terminal section; belongs to the leguminous lectin family.</text>
</comment>
<keyword evidence="10 15" id="KW-0067">ATP-binding</keyword>
<dbReference type="Gene3D" id="2.60.120.200">
    <property type="match status" value="1"/>
</dbReference>
<dbReference type="Proteomes" id="UP000594263">
    <property type="component" value="Unplaced"/>
</dbReference>
<dbReference type="SUPFAM" id="SSF56112">
    <property type="entry name" value="Protein kinase-like (PK-like)"/>
    <property type="match status" value="1"/>
</dbReference>
<evidence type="ECO:0000256" key="2">
    <source>
        <dbReference type="ARBA" id="ARBA00008536"/>
    </source>
</evidence>
<evidence type="ECO:0000256" key="9">
    <source>
        <dbReference type="ARBA" id="ARBA00022777"/>
    </source>
</evidence>
<feature type="compositionally biased region" description="Polar residues" evidence="17">
    <location>
        <begin position="401"/>
        <end position="418"/>
    </location>
</feature>
<dbReference type="EnsemblPlants" id="Kaladp0040s0188.1.v1.1">
    <property type="protein sequence ID" value="Kaladp0040s0188.1.v1.1.CDS.1"/>
    <property type="gene ID" value="Kaladp0040s0188.v1.1"/>
</dbReference>
<keyword evidence="4" id="KW-1003">Cell membrane</keyword>
<keyword evidence="7" id="KW-0732">Signal</keyword>
<feature type="transmembrane region" description="Helical" evidence="18">
    <location>
        <begin position="41"/>
        <end position="63"/>
    </location>
</feature>
<evidence type="ECO:0000259" key="19">
    <source>
        <dbReference type="PROSITE" id="PS50011"/>
    </source>
</evidence>
<evidence type="ECO:0000313" key="20">
    <source>
        <dbReference type="EnsemblPlants" id="Kaladp0040s0188.1.v1.1.CDS.1"/>
    </source>
</evidence>
<dbReference type="PROSITE" id="PS50011">
    <property type="entry name" value="PROTEIN_KINASE_DOM"/>
    <property type="match status" value="1"/>
</dbReference>
<evidence type="ECO:0000256" key="4">
    <source>
        <dbReference type="ARBA" id="ARBA00022475"/>
    </source>
</evidence>
<dbReference type="SUPFAM" id="SSF49899">
    <property type="entry name" value="Concanavalin A-like lectins/glucanases"/>
    <property type="match status" value="1"/>
</dbReference>
<evidence type="ECO:0000256" key="12">
    <source>
        <dbReference type="ARBA" id="ARBA00023136"/>
    </source>
</evidence>
<evidence type="ECO:0000256" key="14">
    <source>
        <dbReference type="ARBA" id="ARBA00023180"/>
    </source>
</evidence>
<dbReference type="PROSITE" id="PS00107">
    <property type="entry name" value="PROTEIN_KINASE_ATP"/>
    <property type="match status" value="1"/>
</dbReference>
<dbReference type="GO" id="GO:0005524">
    <property type="term" value="F:ATP binding"/>
    <property type="evidence" value="ECO:0007669"/>
    <property type="project" value="UniProtKB-UniRule"/>
</dbReference>
<dbReference type="InterPro" id="IPR050528">
    <property type="entry name" value="L-type_Lectin-RKs"/>
</dbReference>
<keyword evidence="12 18" id="KW-0472">Membrane</keyword>
<evidence type="ECO:0000256" key="5">
    <source>
        <dbReference type="ARBA" id="ARBA00022679"/>
    </source>
</evidence>
<keyword evidence="11 18" id="KW-1133">Transmembrane helix</keyword>
<evidence type="ECO:0000313" key="21">
    <source>
        <dbReference type="Proteomes" id="UP000594263"/>
    </source>
</evidence>
<dbReference type="PANTHER" id="PTHR27007">
    <property type="match status" value="1"/>
</dbReference>
<dbReference type="InterPro" id="IPR013320">
    <property type="entry name" value="ConA-like_dom_sf"/>
</dbReference>
<dbReference type="AlphaFoldDB" id="A0A7N0TM96"/>
<dbReference type="GO" id="GO:0005886">
    <property type="term" value="C:plasma membrane"/>
    <property type="evidence" value="ECO:0007669"/>
    <property type="project" value="UniProtKB-SubCell"/>
</dbReference>
<evidence type="ECO:0000256" key="13">
    <source>
        <dbReference type="ARBA" id="ARBA00023170"/>
    </source>
</evidence>
<dbReference type="Gramene" id="Kaladp0040s0188.1.v1.1">
    <property type="protein sequence ID" value="Kaladp0040s0188.1.v1.1.CDS.1"/>
    <property type="gene ID" value="Kaladp0040s0188.v1.1"/>
</dbReference>
<comment type="similarity">
    <text evidence="3">In the C-terminal section; belongs to the protein kinase superfamily. Ser/Thr protein kinase family.</text>
</comment>
<dbReference type="FunFam" id="1.10.510.10:FF:000240">
    <property type="entry name" value="Lectin-domain containing receptor kinase A4.3"/>
    <property type="match status" value="1"/>
</dbReference>
<keyword evidence="16" id="KW-0723">Serine/threonine-protein kinase</keyword>
<accession>A0A7N0TM96</accession>
<dbReference type="Gene3D" id="3.30.200.20">
    <property type="entry name" value="Phosphorylase Kinase, domain 1"/>
    <property type="match status" value="1"/>
</dbReference>
<feature type="binding site" evidence="15">
    <location>
        <position position="135"/>
    </location>
    <ligand>
        <name>ATP</name>
        <dbReference type="ChEBI" id="CHEBI:30616"/>
    </ligand>
</feature>
<evidence type="ECO:0000256" key="3">
    <source>
        <dbReference type="ARBA" id="ARBA00010217"/>
    </source>
</evidence>
<comment type="subcellular location">
    <subcellularLocation>
        <location evidence="1">Cell membrane</location>
        <topology evidence="1">Single-pass type I membrane protein</topology>
    </subcellularLocation>
</comment>
<keyword evidence="14" id="KW-0325">Glycoprotein</keyword>
<dbReference type="Gene3D" id="1.10.510.10">
    <property type="entry name" value="Transferase(Phosphotransferase) domain 1"/>
    <property type="match status" value="1"/>
</dbReference>
<dbReference type="InterPro" id="IPR011009">
    <property type="entry name" value="Kinase-like_dom_sf"/>
</dbReference>
<dbReference type="InterPro" id="IPR000719">
    <property type="entry name" value="Prot_kinase_dom"/>
</dbReference>
<feature type="region of interest" description="Disordered" evidence="17">
    <location>
        <begin position="396"/>
        <end position="418"/>
    </location>
</feature>
<evidence type="ECO:0000256" key="17">
    <source>
        <dbReference type="SAM" id="MobiDB-lite"/>
    </source>
</evidence>
<dbReference type="OMA" id="WRIRHEM"/>
<dbReference type="InterPro" id="IPR008271">
    <property type="entry name" value="Ser/Thr_kinase_AS"/>
</dbReference>
<keyword evidence="8 15" id="KW-0547">Nucleotide-binding</keyword>
<name>A0A7N0TM96_KALFE</name>